<comment type="caution">
    <text evidence="2">The sequence shown here is derived from an EMBL/GenBank/DDBJ whole genome shotgun (WGS) entry which is preliminary data.</text>
</comment>
<dbReference type="Pfam" id="PF01551">
    <property type="entry name" value="Peptidase_M23"/>
    <property type="match status" value="1"/>
</dbReference>
<dbReference type="PANTHER" id="PTHR21666">
    <property type="entry name" value="PEPTIDASE-RELATED"/>
    <property type="match status" value="1"/>
</dbReference>
<evidence type="ECO:0000313" key="3">
    <source>
        <dbReference type="Proteomes" id="UP000828390"/>
    </source>
</evidence>
<dbReference type="Gene3D" id="2.70.70.10">
    <property type="entry name" value="Glucose Permease (Domain IIA)"/>
    <property type="match status" value="1"/>
</dbReference>
<keyword evidence="3" id="KW-1185">Reference proteome</keyword>
<dbReference type="InterPro" id="IPR011055">
    <property type="entry name" value="Dup_hybrid_motif"/>
</dbReference>
<reference evidence="2" key="2">
    <citation type="submission" date="2020-11" db="EMBL/GenBank/DDBJ databases">
        <authorList>
            <person name="McCartney M.A."/>
            <person name="Auch B."/>
            <person name="Kono T."/>
            <person name="Mallez S."/>
            <person name="Becker A."/>
            <person name="Gohl D.M."/>
            <person name="Silverstein K.A.T."/>
            <person name="Koren S."/>
            <person name="Bechman K.B."/>
            <person name="Herman A."/>
            <person name="Abrahante J.E."/>
            <person name="Garbe J."/>
        </authorList>
    </citation>
    <scope>NUCLEOTIDE SEQUENCE</scope>
    <source>
        <strain evidence="2">Duluth1</strain>
        <tissue evidence="2">Whole animal</tissue>
    </source>
</reference>
<dbReference type="InterPro" id="IPR016047">
    <property type="entry name" value="M23ase_b-sheet_dom"/>
</dbReference>
<protein>
    <recommendedName>
        <fullName evidence="1">M23ase beta-sheet core domain-containing protein</fullName>
    </recommendedName>
</protein>
<feature type="domain" description="M23ase beta-sheet core" evidence="1">
    <location>
        <begin position="2"/>
        <end position="64"/>
    </location>
</feature>
<dbReference type="Proteomes" id="UP000828390">
    <property type="component" value="Unassembled WGS sequence"/>
</dbReference>
<gene>
    <name evidence="2" type="ORF">DPMN_192285</name>
</gene>
<feature type="non-terminal residue" evidence="2">
    <location>
        <position position="64"/>
    </location>
</feature>
<dbReference type="CDD" id="cd12797">
    <property type="entry name" value="M23_peptidase"/>
    <property type="match status" value="1"/>
</dbReference>
<accession>A0A9D3XXC5</accession>
<name>A0A9D3XXC5_DREPO</name>
<proteinExistence type="predicted"/>
<dbReference type="GO" id="GO:0004222">
    <property type="term" value="F:metalloendopeptidase activity"/>
    <property type="evidence" value="ECO:0007669"/>
    <property type="project" value="TreeGrafter"/>
</dbReference>
<dbReference type="SUPFAM" id="SSF51261">
    <property type="entry name" value="Duplicated hybrid motif"/>
    <property type="match status" value="1"/>
</dbReference>
<reference evidence="2" key="1">
    <citation type="journal article" date="2019" name="bioRxiv">
        <title>The Genome of the Zebra Mussel, Dreissena polymorpha: A Resource for Invasive Species Research.</title>
        <authorList>
            <person name="McCartney M.A."/>
            <person name="Auch B."/>
            <person name="Kono T."/>
            <person name="Mallez S."/>
            <person name="Zhang Y."/>
            <person name="Obille A."/>
            <person name="Becker A."/>
            <person name="Abrahante J.E."/>
            <person name="Garbe J."/>
            <person name="Badalamenti J.P."/>
            <person name="Herman A."/>
            <person name="Mangelson H."/>
            <person name="Liachko I."/>
            <person name="Sullivan S."/>
            <person name="Sone E.D."/>
            <person name="Koren S."/>
            <person name="Silverstein K.A.T."/>
            <person name="Beckman K.B."/>
            <person name="Gohl D.M."/>
        </authorList>
    </citation>
    <scope>NUCLEOTIDE SEQUENCE</scope>
    <source>
        <strain evidence="2">Duluth1</strain>
        <tissue evidence="2">Whole animal</tissue>
    </source>
</reference>
<dbReference type="InterPro" id="IPR050570">
    <property type="entry name" value="Cell_wall_metabolism_enzyme"/>
</dbReference>
<evidence type="ECO:0000313" key="2">
    <source>
        <dbReference type="EMBL" id="KAH3689016.1"/>
    </source>
</evidence>
<organism evidence="2 3">
    <name type="scientific">Dreissena polymorpha</name>
    <name type="common">Zebra mussel</name>
    <name type="synonym">Mytilus polymorpha</name>
    <dbReference type="NCBI Taxonomy" id="45954"/>
    <lineage>
        <taxon>Eukaryota</taxon>
        <taxon>Metazoa</taxon>
        <taxon>Spiralia</taxon>
        <taxon>Lophotrochozoa</taxon>
        <taxon>Mollusca</taxon>
        <taxon>Bivalvia</taxon>
        <taxon>Autobranchia</taxon>
        <taxon>Heteroconchia</taxon>
        <taxon>Euheterodonta</taxon>
        <taxon>Imparidentia</taxon>
        <taxon>Neoheterodontei</taxon>
        <taxon>Myida</taxon>
        <taxon>Dreissenoidea</taxon>
        <taxon>Dreissenidae</taxon>
        <taxon>Dreissena</taxon>
    </lineage>
</organism>
<dbReference type="PANTHER" id="PTHR21666:SF270">
    <property type="entry name" value="MUREIN HYDROLASE ACTIVATOR ENVC"/>
    <property type="match status" value="1"/>
</dbReference>
<dbReference type="EMBL" id="JAIWYP010000176">
    <property type="protein sequence ID" value="KAH3689016.1"/>
    <property type="molecule type" value="Genomic_DNA"/>
</dbReference>
<sequence length="64" mass="6882">MAACKGTSIHAAASGVIELACEDSGYGRMIVIRHENNCKTRYAHLDKILVAKGQRVAQGQLIGR</sequence>
<dbReference type="AlphaFoldDB" id="A0A9D3XXC5"/>
<evidence type="ECO:0000259" key="1">
    <source>
        <dbReference type="Pfam" id="PF01551"/>
    </source>
</evidence>